<dbReference type="SUPFAM" id="SSF55347">
    <property type="entry name" value="Glyceraldehyde-3-phosphate dehydrogenase-like, C-terminal domain"/>
    <property type="match status" value="1"/>
</dbReference>
<keyword evidence="1" id="KW-0560">Oxidoreductase</keyword>
<protein>
    <submittedName>
        <fullName evidence="4">Gfo/Idh/MocA family oxidoreductase</fullName>
    </submittedName>
</protein>
<feature type="domain" description="GFO/IDH/MocA-like oxidoreductase" evidence="3">
    <location>
        <begin position="136"/>
        <end position="268"/>
    </location>
</feature>
<dbReference type="Proteomes" id="UP000596035">
    <property type="component" value="Chromosome"/>
</dbReference>
<dbReference type="Pfam" id="PF22725">
    <property type="entry name" value="GFO_IDH_MocA_C3"/>
    <property type="match status" value="1"/>
</dbReference>
<dbReference type="GO" id="GO:0016491">
    <property type="term" value="F:oxidoreductase activity"/>
    <property type="evidence" value="ECO:0007669"/>
    <property type="project" value="UniProtKB-KW"/>
</dbReference>
<gene>
    <name evidence="4" type="ORF">I5Q82_12105</name>
</gene>
<name>A0AA92L5D1_9FIRM</name>
<dbReference type="Gene3D" id="3.30.360.10">
    <property type="entry name" value="Dihydrodipicolinate Reductase, domain 2"/>
    <property type="match status" value="1"/>
</dbReference>
<dbReference type="InterPro" id="IPR036291">
    <property type="entry name" value="NAD(P)-bd_dom_sf"/>
</dbReference>
<dbReference type="PANTHER" id="PTHR43818">
    <property type="entry name" value="BCDNA.GH03377"/>
    <property type="match status" value="1"/>
</dbReference>
<dbReference type="InterPro" id="IPR000683">
    <property type="entry name" value="Gfo/Idh/MocA-like_OxRdtase_N"/>
</dbReference>
<reference evidence="4 5" key="1">
    <citation type="submission" date="2020-11" db="EMBL/GenBank/DDBJ databases">
        <title>Closed and high quality bacterial genomes of the OMM12 community.</title>
        <authorList>
            <person name="Marbouty M."/>
            <person name="Lamy-Besnier Q."/>
            <person name="Debarbieux L."/>
            <person name="Koszul R."/>
        </authorList>
    </citation>
    <scope>NUCLEOTIDE SEQUENCE [LARGE SCALE GENOMIC DNA]</scope>
    <source>
        <strain evidence="4 5">KB18</strain>
    </source>
</reference>
<dbReference type="Pfam" id="PF01408">
    <property type="entry name" value="GFO_IDH_MocA"/>
    <property type="match status" value="1"/>
</dbReference>
<dbReference type="InterPro" id="IPR055170">
    <property type="entry name" value="GFO_IDH_MocA-like_dom"/>
</dbReference>
<dbReference type="InterPro" id="IPR050463">
    <property type="entry name" value="Gfo/Idh/MocA_oxidrdct_glycsds"/>
</dbReference>
<dbReference type="PANTHER" id="PTHR43818:SF11">
    <property type="entry name" value="BCDNA.GH03377"/>
    <property type="match status" value="1"/>
</dbReference>
<evidence type="ECO:0000259" key="3">
    <source>
        <dbReference type="Pfam" id="PF22725"/>
    </source>
</evidence>
<dbReference type="GO" id="GO:0000166">
    <property type="term" value="F:nucleotide binding"/>
    <property type="evidence" value="ECO:0007669"/>
    <property type="project" value="InterPro"/>
</dbReference>
<accession>A0AA92L5D1</accession>
<evidence type="ECO:0000313" key="4">
    <source>
        <dbReference type="EMBL" id="QQR28838.1"/>
    </source>
</evidence>
<dbReference type="RefSeq" id="WP_162288744.1">
    <property type="nucleotide sequence ID" value="NZ_CP021422.1"/>
</dbReference>
<proteinExistence type="predicted"/>
<dbReference type="SUPFAM" id="SSF51735">
    <property type="entry name" value="NAD(P)-binding Rossmann-fold domains"/>
    <property type="match status" value="1"/>
</dbReference>
<dbReference type="Gene3D" id="3.40.50.720">
    <property type="entry name" value="NAD(P)-binding Rossmann-like Domain"/>
    <property type="match status" value="1"/>
</dbReference>
<dbReference type="EMBL" id="CP065321">
    <property type="protein sequence ID" value="QQR28838.1"/>
    <property type="molecule type" value="Genomic_DNA"/>
</dbReference>
<evidence type="ECO:0000259" key="2">
    <source>
        <dbReference type="Pfam" id="PF01408"/>
    </source>
</evidence>
<sequence>MLKSKKIIRVAVIGGGAVAQRRHLPEYAENPNAEIAGVLDFNMDRAKELAEIYGGRVYGSMEEVLSDGSVDAVSVCTPNATHAEYSIKALEAGKHVLVEKPMALSLQETRAMMAARERSGRTMMLGHNQRLIRAHTKAKELLKAGSIGELLFFQSSFKHPGPETWSADPGADTWFFQKDKANFGVMGDLGAHKIDLIRYLTDSEIKSVFADMRTLDKKYADGCPIELEDNAVCMFNMENGLPGIMHYSWTNYGREDNSTIIYGTKGVMKIFGDYADDIVLEMRDGIQVKYTVGGIATNANQTKSGVIDEFIAALLEGREPIVTAVDGHNTLAVIETAMRSAREKKWLDIAY</sequence>
<evidence type="ECO:0000313" key="5">
    <source>
        <dbReference type="Proteomes" id="UP000596035"/>
    </source>
</evidence>
<evidence type="ECO:0000256" key="1">
    <source>
        <dbReference type="ARBA" id="ARBA00023002"/>
    </source>
</evidence>
<dbReference type="AlphaFoldDB" id="A0AA92L5D1"/>
<organism evidence="4 5">
    <name type="scientific">Acutalibacter muris</name>
    <dbReference type="NCBI Taxonomy" id="1796620"/>
    <lineage>
        <taxon>Bacteria</taxon>
        <taxon>Bacillati</taxon>
        <taxon>Bacillota</taxon>
        <taxon>Clostridia</taxon>
        <taxon>Eubacteriales</taxon>
        <taxon>Acutalibacteraceae</taxon>
        <taxon>Acutalibacter</taxon>
    </lineage>
</organism>
<feature type="domain" description="Gfo/Idh/MocA-like oxidoreductase N-terminal" evidence="2">
    <location>
        <begin position="8"/>
        <end position="127"/>
    </location>
</feature>